<evidence type="ECO:0000313" key="3">
    <source>
        <dbReference type="Proteomes" id="UP000266673"/>
    </source>
</evidence>
<feature type="transmembrane region" description="Helical" evidence="1">
    <location>
        <begin position="7"/>
        <end position="27"/>
    </location>
</feature>
<reference evidence="2 3" key="1">
    <citation type="submission" date="2018-06" db="EMBL/GenBank/DDBJ databases">
        <title>Comparative genomics reveals the genomic features of Rhizophagus irregularis, R. cerebriforme, R. diaphanum and Gigaspora rosea, and their symbiotic lifestyle signature.</title>
        <authorList>
            <person name="Morin E."/>
            <person name="San Clemente H."/>
            <person name="Chen E.C.H."/>
            <person name="De La Providencia I."/>
            <person name="Hainaut M."/>
            <person name="Kuo A."/>
            <person name="Kohler A."/>
            <person name="Murat C."/>
            <person name="Tang N."/>
            <person name="Roy S."/>
            <person name="Loubradou J."/>
            <person name="Henrissat B."/>
            <person name="Grigoriev I.V."/>
            <person name="Corradi N."/>
            <person name="Roux C."/>
            <person name="Martin F.M."/>
        </authorList>
    </citation>
    <scope>NUCLEOTIDE SEQUENCE [LARGE SCALE GENOMIC DNA]</scope>
    <source>
        <strain evidence="2 3">DAOM 194757</strain>
    </source>
</reference>
<sequence>MKFKFSFEIYIVFCYIARCLFFKFKNISRPLNIIVYFFKVILCCSFIIFACICMKAE</sequence>
<name>A0A397V0A4_9GLOM</name>
<gene>
    <name evidence="2" type="ORF">C2G38_2092465</name>
</gene>
<keyword evidence="1" id="KW-0472">Membrane</keyword>
<keyword evidence="1" id="KW-1133">Transmembrane helix</keyword>
<organism evidence="2 3">
    <name type="scientific">Gigaspora rosea</name>
    <dbReference type="NCBI Taxonomy" id="44941"/>
    <lineage>
        <taxon>Eukaryota</taxon>
        <taxon>Fungi</taxon>
        <taxon>Fungi incertae sedis</taxon>
        <taxon>Mucoromycota</taxon>
        <taxon>Glomeromycotina</taxon>
        <taxon>Glomeromycetes</taxon>
        <taxon>Diversisporales</taxon>
        <taxon>Gigasporaceae</taxon>
        <taxon>Gigaspora</taxon>
    </lineage>
</organism>
<proteinExistence type="predicted"/>
<accession>A0A397V0A4</accession>
<comment type="caution">
    <text evidence="2">The sequence shown here is derived from an EMBL/GenBank/DDBJ whole genome shotgun (WGS) entry which is preliminary data.</text>
</comment>
<dbReference type="Proteomes" id="UP000266673">
    <property type="component" value="Unassembled WGS sequence"/>
</dbReference>
<feature type="transmembrane region" description="Helical" evidence="1">
    <location>
        <begin position="33"/>
        <end position="54"/>
    </location>
</feature>
<keyword evidence="3" id="KW-1185">Reference proteome</keyword>
<evidence type="ECO:0000313" key="2">
    <source>
        <dbReference type="EMBL" id="RIB15805.1"/>
    </source>
</evidence>
<dbReference type="AlphaFoldDB" id="A0A397V0A4"/>
<evidence type="ECO:0000256" key="1">
    <source>
        <dbReference type="SAM" id="Phobius"/>
    </source>
</evidence>
<dbReference type="EMBL" id="QKWP01000721">
    <property type="protein sequence ID" value="RIB15805.1"/>
    <property type="molecule type" value="Genomic_DNA"/>
</dbReference>
<protein>
    <submittedName>
        <fullName evidence="2">Uncharacterized protein</fullName>
    </submittedName>
</protein>
<keyword evidence="1" id="KW-0812">Transmembrane</keyword>